<name>A0AAV4PEF2_CAEEX</name>
<comment type="caution">
    <text evidence="2">The sequence shown here is derived from an EMBL/GenBank/DDBJ whole genome shotgun (WGS) entry which is preliminary data.</text>
</comment>
<keyword evidence="3" id="KW-1185">Reference proteome</keyword>
<feature type="region of interest" description="Disordered" evidence="1">
    <location>
        <begin position="1"/>
        <end position="24"/>
    </location>
</feature>
<evidence type="ECO:0000313" key="3">
    <source>
        <dbReference type="Proteomes" id="UP001054945"/>
    </source>
</evidence>
<accession>A0AAV4PEF2</accession>
<gene>
    <name evidence="2" type="ORF">CEXT_345051</name>
</gene>
<dbReference type="AlphaFoldDB" id="A0AAV4PEF2"/>
<dbReference type="EMBL" id="BPLR01004353">
    <property type="protein sequence ID" value="GIX94289.1"/>
    <property type="molecule type" value="Genomic_DNA"/>
</dbReference>
<feature type="compositionally biased region" description="Low complexity" evidence="1">
    <location>
        <begin position="1"/>
        <end position="15"/>
    </location>
</feature>
<evidence type="ECO:0000256" key="1">
    <source>
        <dbReference type="SAM" id="MobiDB-lite"/>
    </source>
</evidence>
<sequence length="176" mass="19977">MNRTSTFQSSTFRQSTDQERHWDVNSTAGTDVRYASSNTIQNENFDYFNSSQGLTFPAAAIFENSYCTSGVENPAMAFSSTSPSNYLTIYESTDKNYNISMNMESRQSCIPNFEAPRFPEYDAVAIARKSDRTMKTMSCATDLNSASINVEYPKTLMQKSLIIWALYSLYPQELIR</sequence>
<dbReference type="Proteomes" id="UP001054945">
    <property type="component" value="Unassembled WGS sequence"/>
</dbReference>
<reference evidence="2 3" key="1">
    <citation type="submission" date="2021-06" db="EMBL/GenBank/DDBJ databases">
        <title>Caerostris extrusa draft genome.</title>
        <authorList>
            <person name="Kono N."/>
            <person name="Arakawa K."/>
        </authorList>
    </citation>
    <scope>NUCLEOTIDE SEQUENCE [LARGE SCALE GENOMIC DNA]</scope>
</reference>
<protein>
    <submittedName>
        <fullName evidence="2">Uncharacterized protein</fullName>
    </submittedName>
</protein>
<proteinExistence type="predicted"/>
<organism evidence="2 3">
    <name type="scientific">Caerostris extrusa</name>
    <name type="common">Bark spider</name>
    <name type="synonym">Caerostris bankana</name>
    <dbReference type="NCBI Taxonomy" id="172846"/>
    <lineage>
        <taxon>Eukaryota</taxon>
        <taxon>Metazoa</taxon>
        <taxon>Ecdysozoa</taxon>
        <taxon>Arthropoda</taxon>
        <taxon>Chelicerata</taxon>
        <taxon>Arachnida</taxon>
        <taxon>Araneae</taxon>
        <taxon>Araneomorphae</taxon>
        <taxon>Entelegynae</taxon>
        <taxon>Araneoidea</taxon>
        <taxon>Araneidae</taxon>
        <taxon>Caerostris</taxon>
    </lineage>
</organism>
<evidence type="ECO:0000313" key="2">
    <source>
        <dbReference type="EMBL" id="GIX94289.1"/>
    </source>
</evidence>